<proteinExistence type="inferred from homology"/>
<protein>
    <recommendedName>
        <fullName evidence="3">Cofilin</fullName>
    </recommendedName>
    <alternativeName>
        <fullName evidence="5">Actin-depolymerizing factor 1</fullName>
    </alternativeName>
</protein>
<evidence type="ECO:0000313" key="7">
    <source>
        <dbReference type="EMBL" id="KAH8704014.1"/>
    </source>
</evidence>
<dbReference type="InterPro" id="IPR002108">
    <property type="entry name" value="ADF-H"/>
</dbReference>
<dbReference type="AlphaFoldDB" id="A0AAD4Q5B6"/>
<evidence type="ECO:0000256" key="1">
    <source>
        <dbReference type="ARBA" id="ARBA00004109"/>
    </source>
</evidence>
<comment type="subcellular location">
    <subcellularLocation>
        <location evidence="1">Nucleus matrix</location>
    </subcellularLocation>
</comment>
<dbReference type="GO" id="GO:0016363">
    <property type="term" value="C:nuclear matrix"/>
    <property type="evidence" value="ECO:0007669"/>
    <property type="project" value="UniProtKB-SubCell"/>
</dbReference>
<dbReference type="GeneID" id="70253007"/>
<comment type="caution">
    <text evidence="7">The sequence shown here is derived from an EMBL/GenBank/DDBJ whole genome shotgun (WGS) entry which is preliminary data.</text>
</comment>
<name>A0AAD4Q5B6_9EURO</name>
<evidence type="ECO:0000256" key="2">
    <source>
        <dbReference type="ARBA" id="ARBA00006844"/>
    </source>
</evidence>
<dbReference type="EMBL" id="JAJTJA010000002">
    <property type="protein sequence ID" value="KAH8704014.1"/>
    <property type="molecule type" value="Genomic_DNA"/>
</dbReference>
<dbReference type="Proteomes" id="UP001201262">
    <property type="component" value="Unassembled WGS sequence"/>
</dbReference>
<dbReference type="Pfam" id="PF00241">
    <property type="entry name" value="Cofilin_ADF"/>
    <property type="match status" value="1"/>
</dbReference>
<evidence type="ECO:0000313" key="8">
    <source>
        <dbReference type="Proteomes" id="UP001201262"/>
    </source>
</evidence>
<dbReference type="PROSITE" id="PS51263">
    <property type="entry name" value="ADF_H"/>
    <property type="match status" value="1"/>
</dbReference>
<evidence type="ECO:0000256" key="5">
    <source>
        <dbReference type="ARBA" id="ARBA00032427"/>
    </source>
</evidence>
<accession>A0AAD4Q5B6</accession>
<dbReference type="RefSeq" id="XP_046077032.1">
    <property type="nucleotide sequence ID" value="XM_046222721.1"/>
</dbReference>
<dbReference type="PANTHER" id="PTHR11913">
    <property type="entry name" value="COFILIN-RELATED"/>
    <property type="match status" value="1"/>
</dbReference>
<dbReference type="SUPFAM" id="SSF55753">
    <property type="entry name" value="Actin depolymerizing proteins"/>
    <property type="match status" value="1"/>
</dbReference>
<dbReference type="InterPro" id="IPR017904">
    <property type="entry name" value="ADF/Cofilin"/>
</dbReference>
<dbReference type="GO" id="GO:0015629">
    <property type="term" value="C:actin cytoskeleton"/>
    <property type="evidence" value="ECO:0007669"/>
    <property type="project" value="InterPro"/>
</dbReference>
<organism evidence="7 8">
    <name type="scientific">Talaromyces proteolyticus</name>
    <dbReference type="NCBI Taxonomy" id="1131652"/>
    <lineage>
        <taxon>Eukaryota</taxon>
        <taxon>Fungi</taxon>
        <taxon>Dikarya</taxon>
        <taxon>Ascomycota</taxon>
        <taxon>Pezizomycotina</taxon>
        <taxon>Eurotiomycetes</taxon>
        <taxon>Eurotiomycetidae</taxon>
        <taxon>Eurotiales</taxon>
        <taxon>Trichocomaceae</taxon>
        <taxon>Talaromyces</taxon>
        <taxon>Talaromyces sect. Bacilispori</taxon>
    </lineage>
</organism>
<gene>
    <name evidence="7" type="ORF">BGW36DRAFT_95006</name>
</gene>
<sequence length="168" mass="19029">MPISSGITVKDECITTFRDKINSVGPSRNVKKMKWMILKVTDDLKEIEIESVHDPAKDDSDKSIYEDFRTRLSEKPGPKADTILPRYGIYKVDYEIPGDIVRKTDKIVGFSWVPASTQRELKVVYSTSYEALKSALGNVQVSIQADEPSEVEFKYVLKECDRTAVNGF</sequence>
<dbReference type="InterPro" id="IPR029006">
    <property type="entry name" value="ADF-H/Gelsolin-like_dom_sf"/>
</dbReference>
<dbReference type="Gene3D" id="3.40.20.10">
    <property type="entry name" value="Severin"/>
    <property type="match status" value="1"/>
</dbReference>
<reference evidence="7" key="1">
    <citation type="submission" date="2021-12" db="EMBL/GenBank/DDBJ databases">
        <title>Convergent genome expansion in fungi linked to evolution of root-endophyte symbiosis.</title>
        <authorList>
            <consortium name="DOE Joint Genome Institute"/>
            <person name="Ke Y.-H."/>
            <person name="Bonito G."/>
            <person name="Liao H.-L."/>
            <person name="Looney B."/>
            <person name="Rojas-Flechas A."/>
            <person name="Nash J."/>
            <person name="Hameed K."/>
            <person name="Schadt C."/>
            <person name="Martin F."/>
            <person name="Crous P.W."/>
            <person name="Miettinen O."/>
            <person name="Magnuson J.K."/>
            <person name="Labbe J."/>
            <person name="Jacobson D."/>
            <person name="Doktycz M.J."/>
            <person name="Veneault-Fourrey C."/>
            <person name="Kuo A."/>
            <person name="Mondo S."/>
            <person name="Calhoun S."/>
            <person name="Riley R."/>
            <person name="Ohm R."/>
            <person name="LaButti K."/>
            <person name="Andreopoulos B."/>
            <person name="Pangilinan J."/>
            <person name="Nolan M."/>
            <person name="Tritt A."/>
            <person name="Clum A."/>
            <person name="Lipzen A."/>
            <person name="Daum C."/>
            <person name="Barry K."/>
            <person name="Grigoriev I.V."/>
            <person name="Vilgalys R."/>
        </authorList>
    </citation>
    <scope>NUCLEOTIDE SEQUENCE</scope>
    <source>
        <strain evidence="7">PMI_201</strain>
    </source>
</reference>
<feature type="domain" description="ADF-H" evidence="6">
    <location>
        <begin position="4"/>
        <end position="161"/>
    </location>
</feature>
<keyword evidence="4" id="KW-0009">Actin-binding</keyword>
<dbReference type="SMART" id="SM00102">
    <property type="entry name" value="ADF"/>
    <property type="match status" value="1"/>
</dbReference>
<comment type="similarity">
    <text evidence="2">Belongs to the actin-binding proteins ADF family.</text>
</comment>
<evidence type="ECO:0000256" key="4">
    <source>
        <dbReference type="ARBA" id="ARBA00023203"/>
    </source>
</evidence>
<dbReference type="GO" id="GO:0003779">
    <property type="term" value="F:actin binding"/>
    <property type="evidence" value="ECO:0007669"/>
    <property type="project" value="UniProtKB-KW"/>
</dbReference>
<evidence type="ECO:0000259" key="6">
    <source>
        <dbReference type="PROSITE" id="PS51263"/>
    </source>
</evidence>
<keyword evidence="8" id="KW-1185">Reference proteome</keyword>
<evidence type="ECO:0000256" key="3">
    <source>
        <dbReference type="ARBA" id="ARBA00015630"/>
    </source>
</evidence>
<dbReference type="GO" id="GO:0030042">
    <property type="term" value="P:actin filament depolymerization"/>
    <property type="evidence" value="ECO:0007669"/>
    <property type="project" value="InterPro"/>
</dbReference>